<dbReference type="RefSeq" id="WP_345237736.1">
    <property type="nucleotide sequence ID" value="NZ_BAABGZ010000076.1"/>
</dbReference>
<evidence type="ECO:0000313" key="2">
    <source>
        <dbReference type="Proteomes" id="UP001501153"/>
    </source>
</evidence>
<accession>A0ABP8IQF2</accession>
<dbReference type="Proteomes" id="UP001501153">
    <property type="component" value="Unassembled WGS sequence"/>
</dbReference>
<evidence type="ECO:0000313" key="1">
    <source>
        <dbReference type="EMBL" id="GAA4366849.1"/>
    </source>
</evidence>
<dbReference type="EMBL" id="BAABGZ010000076">
    <property type="protein sequence ID" value="GAA4366849.1"/>
    <property type="molecule type" value="Genomic_DNA"/>
</dbReference>
<organism evidence="1 2">
    <name type="scientific">Hymenobacter saemangeumensis</name>
    <dbReference type="NCBI Taxonomy" id="1084522"/>
    <lineage>
        <taxon>Bacteria</taxon>
        <taxon>Pseudomonadati</taxon>
        <taxon>Bacteroidota</taxon>
        <taxon>Cytophagia</taxon>
        <taxon>Cytophagales</taxon>
        <taxon>Hymenobacteraceae</taxon>
        <taxon>Hymenobacter</taxon>
    </lineage>
</organism>
<gene>
    <name evidence="1" type="ORF">GCM10023185_38270</name>
</gene>
<keyword evidence="2" id="KW-1185">Reference proteome</keyword>
<name>A0ABP8IQF2_9BACT</name>
<proteinExistence type="predicted"/>
<reference evidence="2" key="1">
    <citation type="journal article" date="2019" name="Int. J. Syst. Evol. Microbiol.">
        <title>The Global Catalogue of Microorganisms (GCM) 10K type strain sequencing project: providing services to taxonomists for standard genome sequencing and annotation.</title>
        <authorList>
            <consortium name="The Broad Institute Genomics Platform"/>
            <consortium name="The Broad Institute Genome Sequencing Center for Infectious Disease"/>
            <person name="Wu L."/>
            <person name="Ma J."/>
        </authorList>
    </citation>
    <scope>NUCLEOTIDE SEQUENCE [LARGE SCALE GENOMIC DNA]</scope>
    <source>
        <strain evidence="2">JCM 17923</strain>
    </source>
</reference>
<protein>
    <submittedName>
        <fullName evidence="1">Uncharacterized protein</fullName>
    </submittedName>
</protein>
<sequence length="222" mass="24097">MQTNNNGRDRALYEKVLKMAPKGSVPTLATLREERVLVNNNGTYTFEFNEQRAGQRPTETLLSLKDMFVANSIALGILVERKTKPGTGVVHRYPSMHVVAQAGATNATDLESIFNGHLKAQIDQQVMMDKFSTRRFRHVPQGSGINTDAGITGAIQSSPNDGLVMLEPNLILRGTKKNTFTLTIPTFEVAAAIAATDAAFDVRVVLELNGFIIPGGAGLTQQ</sequence>
<comment type="caution">
    <text evidence="1">The sequence shown here is derived from an EMBL/GenBank/DDBJ whole genome shotgun (WGS) entry which is preliminary data.</text>
</comment>